<evidence type="ECO:0000256" key="13">
    <source>
        <dbReference type="SAM" id="MobiDB-lite"/>
    </source>
</evidence>
<feature type="compositionally biased region" description="Polar residues" evidence="13">
    <location>
        <begin position="1"/>
        <end position="15"/>
    </location>
</feature>
<evidence type="ECO:0000256" key="4">
    <source>
        <dbReference type="ARBA" id="ARBA00012595"/>
    </source>
</evidence>
<dbReference type="EC" id="3.2.1.1" evidence="4"/>
<sequence>MTLQQQQLEYQSRWPNRQPRVGHRRVHRPLQEVDKNYVTYTYASDATTGAFWLTSVKYGGNTALSMTHQREWTFTYDNRKDVRVRYHAITLEDADGKSTVLPLKFDWHDANPRIFEAPQSPTRLDPKDHDAFMMLIDVYASGKSDLVGVSKRLKGGVQKLHLDVHQTDGNGGVPATPTTQFDEDLAWSDKLFPLDFNGDGRNKSCMSRPRLSVQRTHTLTVLLSTPDGYKAQPSMTSNTDFTGGHFFTGDFEGNGNIGLVYVSQRLDGVALAALHRCSAMSSGLGVVQLENAIHGEPLDEGLLEAAWSSALTGAASGAKSEAVTFLKSFKGKGIRLNDAADGWRYSVDATSLSAIYKMSSPALPNPDTNAHLSLLWARTCLAANLDDWKAKSIYQVVTDRFALPSDNGAPCDTAMRRYCGGSWEGVIRRLDHIQGMGFDAVWISPVVSNVEGQSAYGEAYHGYWPQGPQHGQQAFRKLRRPQASLFSFARARDVSHARPVVSPIVIPQLSFCFRHIVLLDHAEPDVEQGWLGDTNAPLPDVNTENPEVVTLMNTWIKNLVTEYGVDGLRIDTAKHVRKDFWTDFVASAGAFSMGEVLSDDVGYASPYTSVTDSILDYPTYFALFSAFSSGAGKGNLSALAAAASASQREYKHGAVALGSFLENQDQPRLQSKTALVMNAIGDCVDTIKCKGQEQGYTGSDDPDNREALWLSGYTTDKPLVKHITSLNRARKAAMSANKDFLTTSVTFITPSSNTLAVSKSPLLTLLTNAGSSTQEVSWTLPGNAFSGGDGSDLINALTCTKLNVVKTSSGGFSIRAKAGMPQVLMPASNSNVCQGQKNSSPSQKTSHRWTMPLAFGLIACLYPYI</sequence>
<evidence type="ECO:0000259" key="14">
    <source>
        <dbReference type="SMART" id="SM00642"/>
    </source>
</evidence>
<dbReference type="SUPFAM" id="SSF51445">
    <property type="entry name" value="(Trans)glycosidases"/>
    <property type="match status" value="1"/>
</dbReference>
<comment type="similarity">
    <text evidence="3">Belongs to the glycosyl hydrolase 13 family.</text>
</comment>
<keyword evidence="6" id="KW-0732">Signal</keyword>
<dbReference type="InterPro" id="IPR015340">
    <property type="entry name" value="A_amylase_C_dom"/>
</dbReference>
<accession>A0ABR3IP89</accession>
<evidence type="ECO:0000313" key="15">
    <source>
        <dbReference type="EMBL" id="KAL0945104.1"/>
    </source>
</evidence>
<proteinExistence type="inferred from homology"/>
<evidence type="ECO:0000256" key="10">
    <source>
        <dbReference type="ARBA" id="ARBA00023180"/>
    </source>
</evidence>
<dbReference type="Proteomes" id="UP001556367">
    <property type="component" value="Unassembled WGS sequence"/>
</dbReference>
<dbReference type="Gene3D" id="3.20.20.80">
    <property type="entry name" value="Glycosidases"/>
    <property type="match status" value="2"/>
</dbReference>
<feature type="region of interest" description="Disordered" evidence="13">
    <location>
        <begin position="1"/>
        <end position="24"/>
    </location>
</feature>
<dbReference type="Gene3D" id="2.60.40.1180">
    <property type="entry name" value="Golgi alpha-mannosidase II"/>
    <property type="match status" value="1"/>
</dbReference>
<evidence type="ECO:0000313" key="16">
    <source>
        <dbReference type="Proteomes" id="UP001556367"/>
    </source>
</evidence>
<comment type="caution">
    <text evidence="15">The sequence shown here is derived from an EMBL/GenBank/DDBJ whole genome shotgun (WGS) entry which is preliminary data.</text>
</comment>
<dbReference type="InterPro" id="IPR013780">
    <property type="entry name" value="Glyco_hydro_b"/>
</dbReference>
<keyword evidence="7" id="KW-0378">Hydrolase</keyword>
<evidence type="ECO:0000256" key="6">
    <source>
        <dbReference type="ARBA" id="ARBA00022729"/>
    </source>
</evidence>
<dbReference type="SUPFAM" id="SSF51011">
    <property type="entry name" value="Glycosyl hydrolase domain"/>
    <property type="match status" value="1"/>
</dbReference>
<keyword evidence="11" id="KW-0119">Carbohydrate metabolism</keyword>
<evidence type="ECO:0000256" key="7">
    <source>
        <dbReference type="ARBA" id="ARBA00022801"/>
    </source>
</evidence>
<name>A0ABR3IP89_9AGAR</name>
<organism evidence="15 16">
    <name type="scientific">Hohenbuehelia grisea</name>
    <dbReference type="NCBI Taxonomy" id="104357"/>
    <lineage>
        <taxon>Eukaryota</taxon>
        <taxon>Fungi</taxon>
        <taxon>Dikarya</taxon>
        <taxon>Basidiomycota</taxon>
        <taxon>Agaricomycotina</taxon>
        <taxon>Agaricomycetes</taxon>
        <taxon>Agaricomycetidae</taxon>
        <taxon>Agaricales</taxon>
        <taxon>Pleurotineae</taxon>
        <taxon>Pleurotaceae</taxon>
        <taxon>Hohenbuehelia</taxon>
    </lineage>
</organism>
<dbReference type="Pfam" id="PF09260">
    <property type="entry name" value="A_amylase_dom_C"/>
    <property type="match status" value="1"/>
</dbReference>
<evidence type="ECO:0000256" key="2">
    <source>
        <dbReference type="ARBA" id="ARBA00001913"/>
    </source>
</evidence>
<reference evidence="16" key="1">
    <citation type="submission" date="2024-06" db="EMBL/GenBank/DDBJ databases">
        <title>Multi-omics analyses provide insights into the biosynthesis of the anticancer antibiotic pleurotin in Hohenbuehelia grisea.</title>
        <authorList>
            <person name="Weaver J.A."/>
            <person name="Alberti F."/>
        </authorList>
    </citation>
    <scope>NUCLEOTIDE SEQUENCE [LARGE SCALE GENOMIC DNA]</scope>
    <source>
        <strain evidence="16">T-177</strain>
    </source>
</reference>
<evidence type="ECO:0000256" key="5">
    <source>
        <dbReference type="ARBA" id="ARBA00022723"/>
    </source>
</evidence>
<comment type="catalytic activity">
    <reaction evidence="1">
        <text>Endohydrolysis of (1-&gt;4)-alpha-D-glucosidic linkages in polysaccharides containing three or more (1-&gt;4)-alpha-linked D-glucose units.</text>
        <dbReference type="EC" id="3.2.1.1"/>
    </reaction>
</comment>
<evidence type="ECO:0000256" key="12">
    <source>
        <dbReference type="ARBA" id="ARBA00023295"/>
    </source>
</evidence>
<protein>
    <recommendedName>
        <fullName evidence="4">alpha-amylase</fullName>
        <ecNumber evidence="4">3.2.1.1</ecNumber>
    </recommendedName>
</protein>
<dbReference type="InterPro" id="IPR006047">
    <property type="entry name" value="GH13_cat_dom"/>
</dbReference>
<keyword evidence="12" id="KW-0326">Glycosidase</keyword>
<dbReference type="PANTHER" id="PTHR10357:SF215">
    <property type="entry name" value="ALPHA-AMYLASE 1"/>
    <property type="match status" value="1"/>
</dbReference>
<dbReference type="Pfam" id="PF00128">
    <property type="entry name" value="Alpha-amylase"/>
    <property type="match status" value="2"/>
</dbReference>
<gene>
    <name evidence="15" type="ORF">HGRIS_004257</name>
</gene>
<dbReference type="InterPro" id="IPR017853">
    <property type="entry name" value="GH"/>
</dbReference>
<comment type="cofactor">
    <cofactor evidence="2">
        <name>Ca(2+)</name>
        <dbReference type="ChEBI" id="CHEBI:29108"/>
    </cofactor>
</comment>
<evidence type="ECO:0000256" key="8">
    <source>
        <dbReference type="ARBA" id="ARBA00022837"/>
    </source>
</evidence>
<evidence type="ECO:0000256" key="3">
    <source>
        <dbReference type="ARBA" id="ARBA00008061"/>
    </source>
</evidence>
<dbReference type="EMBL" id="JASNQZ010000019">
    <property type="protein sequence ID" value="KAL0945104.1"/>
    <property type="molecule type" value="Genomic_DNA"/>
</dbReference>
<keyword evidence="8" id="KW-0106">Calcium</keyword>
<dbReference type="SMART" id="SM00642">
    <property type="entry name" value="Aamy"/>
    <property type="match status" value="1"/>
</dbReference>
<keyword evidence="10" id="KW-0325">Glycoprotein</keyword>
<evidence type="ECO:0000256" key="9">
    <source>
        <dbReference type="ARBA" id="ARBA00023157"/>
    </source>
</evidence>
<feature type="domain" description="Glycosyl hydrolase family 13 catalytic" evidence="14">
    <location>
        <begin position="395"/>
        <end position="730"/>
    </location>
</feature>
<evidence type="ECO:0000256" key="11">
    <source>
        <dbReference type="ARBA" id="ARBA00023277"/>
    </source>
</evidence>
<evidence type="ECO:0000256" key="1">
    <source>
        <dbReference type="ARBA" id="ARBA00000548"/>
    </source>
</evidence>
<keyword evidence="16" id="KW-1185">Reference proteome</keyword>
<keyword evidence="9" id="KW-1015">Disulfide bond</keyword>
<dbReference type="PANTHER" id="PTHR10357">
    <property type="entry name" value="ALPHA-AMYLASE FAMILY MEMBER"/>
    <property type="match status" value="1"/>
</dbReference>
<keyword evidence="5" id="KW-0479">Metal-binding</keyword>